<keyword evidence="3" id="KW-1185">Reference proteome</keyword>
<dbReference type="EMBL" id="JACSQV010000005">
    <property type="protein sequence ID" value="MBD7918042.1"/>
    <property type="molecule type" value="Genomic_DNA"/>
</dbReference>
<organism evidence="2 3">
    <name type="scientific">Cellulomonas avistercoris</name>
    <dbReference type="NCBI Taxonomy" id="2762242"/>
    <lineage>
        <taxon>Bacteria</taxon>
        <taxon>Bacillati</taxon>
        <taxon>Actinomycetota</taxon>
        <taxon>Actinomycetes</taxon>
        <taxon>Micrococcales</taxon>
        <taxon>Cellulomonadaceae</taxon>
        <taxon>Cellulomonas</taxon>
    </lineage>
</organism>
<dbReference type="RefSeq" id="WP_191781834.1">
    <property type="nucleotide sequence ID" value="NZ_JACSQV010000005.1"/>
</dbReference>
<comment type="caution">
    <text evidence="2">The sequence shown here is derived from an EMBL/GenBank/DDBJ whole genome shotgun (WGS) entry which is preliminary data.</text>
</comment>
<dbReference type="Pfam" id="PF20060">
    <property type="entry name" value="DUF6459"/>
    <property type="match status" value="1"/>
</dbReference>
<accession>A0ABR8QC92</accession>
<reference evidence="2 3" key="1">
    <citation type="submission" date="2020-08" db="EMBL/GenBank/DDBJ databases">
        <title>A Genomic Blueprint of the Chicken Gut Microbiome.</title>
        <authorList>
            <person name="Gilroy R."/>
            <person name="Ravi A."/>
            <person name="Getino M."/>
            <person name="Pursley I."/>
            <person name="Horton D.L."/>
            <person name="Alikhan N.-F."/>
            <person name="Baker D."/>
            <person name="Gharbi K."/>
            <person name="Hall N."/>
            <person name="Watson M."/>
            <person name="Adriaenssens E.M."/>
            <person name="Foster-Nyarko E."/>
            <person name="Jarju S."/>
            <person name="Secka A."/>
            <person name="Antonio M."/>
            <person name="Oren A."/>
            <person name="Chaudhuri R."/>
            <person name="La Ragione R.M."/>
            <person name="Hildebrand F."/>
            <person name="Pallen M.J."/>
        </authorList>
    </citation>
    <scope>NUCLEOTIDE SEQUENCE [LARGE SCALE GENOMIC DNA]</scope>
    <source>
        <strain evidence="2 3">Sa3CUA2</strain>
    </source>
</reference>
<feature type="compositionally biased region" description="Basic and acidic residues" evidence="1">
    <location>
        <begin position="85"/>
        <end position="108"/>
    </location>
</feature>
<evidence type="ECO:0000256" key="1">
    <source>
        <dbReference type="SAM" id="MobiDB-lite"/>
    </source>
</evidence>
<dbReference type="InterPro" id="IPR045596">
    <property type="entry name" value="DUF6459"/>
</dbReference>
<evidence type="ECO:0000313" key="3">
    <source>
        <dbReference type="Proteomes" id="UP000604241"/>
    </source>
</evidence>
<sequence>MTTLPDDDVAPTALEDAVARLDAGAPPPPARAPERRLTSVSAPGPGPAEGADPRRREPRPRLRLVPALPPAHSSPARGPVVPPLLRDRAREVGADDRARTAEPDDDRGAAPATDAGRFAHGVGLACVEVVLGRRPPGQLARWVAPEVLESLQETAEMVRRAGVLTHARRPAARRVRVCAVDRHTAEACLVVDDGARVRAVALRLEAHRGAWRVTTLEIG</sequence>
<proteinExistence type="predicted"/>
<feature type="region of interest" description="Disordered" evidence="1">
    <location>
        <begin position="1"/>
        <end position="114"/>
    </location>
</feature>
<protein>
    <recommendedName>
        <fullName evidence="4">Energy transducer TonB</fullName>
    </recommendedName>
</protein>
<name>A0ABR8QC92_9CELL</name>
<dbReference type="Proteomes" id="UP000604241">
    <property type="component" value="Unassembled WGS sequence"/>
</dbReference>
<evidence type="ECO:0000313" key="2">
    <source>
        <dbReference type="EMBL" id="MBD7918042.1"/>
    </source>
</evidence>
<gene>
    <name evidence="2" type="ORF">H9657_07080</name>
</gene>
<evidence type="ECO:0008006" key="4">
    <source>
        <dbReference type="Google" id="ProtNLM"/>
    </source>
</evidence>